<sequence>MHDHVGWRARLGLVYMASSIVMEPECYAMAPEGVSIHTARMHLPAVTADGLRAMMDHGPLEDAARLLGYAPLDAAVFGGTSASFLEGLRYDQSVIQRMRALMGPIPITTASTAGLAALKAVGAKRITFVGPYVEEVTARGRAFFEANGVGVLDAVGLGIAGDHAIGSVPLEEVYRFVKRSAVPGSDAVFISCTNFRTVGAIATLEQDLGVPVVSAIQASFWHVLRLAGVAGGKTEFGSLFAQGLPQ</sequence>
<gene>
    <name evidence="1" type="ORF">HND93_08895</name>
</gene>
<proteinExistence type="predicted"/>
<accession>A0ABX2T6E6</accession>
<dbReference type="Proteomes" id="UP000584642">
    <property type="component" value="Unassembled WGS sequence"/>
</dbReference>
<dbReference type="Pfam" id="PF17645">
    <property type="entry name" value="Amdase"/>
    <property type="match status" value="1"/>
</dbReference>
<evidence type="ECO:0000313" key="2">
    <source>
        <dbReference type="Proteomes" id="UP000584642"/>
    </source>
</evidence>
<dbReference type="Gene3D" id="3.40.50.12500">
    <property type="match status" value="1"/>
</dbReference>
<dbReference type="InterPro" id="IPR053714">
    <property type="entry name" value="Iso_Racemase_Enz_sf"/>
</dbReference>
<comment type="caution">
    <text evidence="1">The sequence shown here is derived from an EMBL/GenBank/DDBJ whole genome shotgun (WGS) entry which is preliminary data.</text>
</comment>
<protein>
    <submittedName>
        <fullName evidence="1">Asp/Glu racemase</fullName>
    </submittedName>
</protein>
<name>A0ABX2T6E6_9PROT</name>
<dbReference type="InterPro" id="IPR026286">
    <property type="entry name" value="MaiA/AMDase"/>
</dbReference>
<dbReference type="EMBL" id="JABFDB010000004">
    <property type="protein sequence ID" value="NYZ19828.1"/>
    <property type="molecule type" value="Genomic_DNA"/>
</dbReference>
<reference evidence="1 2" key="1">
    <citation type="submission" date="2020-05" db="EMBL/GenBank/DDBJ databases">
        <title>Azospirillum oleiclasticum sp. nov, a nitrogen-fixing and heavy crude oil-emulsifying bacterium isolated from the crude oil of Yumen Oilfield.</title>
        <authorList>
            <person name="Wu D."/>
            <person name="Cai M."/>
            <person name="Zhang X."/>
        </authorList>
    </citation>
    <scope>NUCLEOTIDE SEQUENCE [LARGE SCALE GENOMIC DNA]</scope>
    <source>
        <strain evidence="1 2">ROY-1-1-2</strain>
    </source>
</reference>
<dbReference type="PIRSF" id="PIRSF015736">
    <property type="entry name" value="MI"/>
    <property type="match status" value="1"/>
</dbReference>
<evidence type="ECO:0000313" key="1">
    <source>
        <dbReference type="EMBL" id="NYZ19828.1"/>
    </source>
</evidence>
<keyword evidence="2" id="KW-1185">Reference proteome</keyword>
<dbReference type="PANTHER" id="PTHR40267:SF1">
    <property type="entry name" value="BLR3294 PROTEIN"/>
    <property type="match status" value="1"/>
</dbReference>
<dbReference type="RefSeq" id="WP_180281590.1">
    <property type="nucleotide sequence ID" value="NZ_JABFDB010000004.1"/>
</dbReference>
<dbReference type="PANTHER" id="PTHR40267">
    <property type="entry name" value="BLR3294 PROTEIN"/>
    <property type="match status" value="1"/>
</dbReference>
<organism evidence="1 2">
    <name type="scientific">Azospirillum oleiclasticum</name>
    <dbReference type="NCBI Taxonomy" id="2735135"/>
    <lineage>
        <taxon>Bacteria</taxon>
        <taxon>Pseudomonadati</taxon>
        <taxon>Pseudomonadota</taxon>
        <taxon>Alphaproteobacteria</taxon>
        <taxon>Rhodospirillales</taxon>
        <taxon>Azospirillaceae</taxon>
        <taxon>Azospirillum</taxon>
    </lineage>
</organism>